<dbReference type="RefSeq" id="WP_380579282.1">
    <property type="nucleotide sequence ID" value="NZ_JBHSQJ010000009.1"/>
</dbReference>
<reference evidence="5" key="1">
    <citation type="journal article" date="2019" name="Int. J. Syst. Evol. Microbiol.">
        <title>The Global Catalogue of Microorganisms (GCM) 10K type strain sequencing project: providing services to taxonomists for standard genome sequencing and annotation.</title>
        <authorList>
            <consortium name="The Broad Institute Genomics Platform"/>
            <consortium name="The Broad Institute Genome Sequencing Center for Infectious Disease"/>
            <person name="Wu L."/>
            <person name="Ma J."/>
        </authorList>
    </citation>
    <scope>NUCLEOTIDE SEQUENCE [LARGE SCALE GENOMIC DNA]</scope>
    <source>
        <strain evidence="5">JCM 4816</strain>
    </source>
</reference>
<dbReference type="GO" id="GO:0008168">
    <property type="term" value="F:methyltransferase activity"/>
    <property type="evidence" value="ECO:0007669"/>
    <property type="project" value="UniProtKB-KW"/>
</dbReference>
<evidence type="ECO:0000256" key="2">
    <source>
        <dbReference type="ARBA" id="ARBA00022679"/>
    </source>
</evidence>
<dbReference type="EMBL" id="JBHSQJ010000009">
    <property type="protein sequence ID" value="MFC5906149.1"/>
    <property type="molecule type" value="Genomic_DNA"/>
</dbReference>
<dbReference type="Gene3D" id="1.10.150.290">
    <property type="entry name" value="S-adenosyl-L-methionine-dependent methyltransferases"/>
    <property type="match status" value="1"/>
</dbReference>
<organism evidence="4 5">
    <name type="scientific">Streptacidiphilus monticola</name>
    <dbReference type="NCBI Taxonomy" id="2161674"/>
    <lineage>
        <taxon>Bacteria</taxon>
        <taxon>Bacillati</taxon>
        <taxon>Actinomycetota</taxon>
        <taxon>Actinomycetes</taxon>
        <taxon>Kitasatosporales</taxon>
        <taxon>Streptomycetaceae</taxon>
        <taxon>Streptacidiphilus</taxon>
    </lineage>
</organism>
<comment type="caution">
    <text evidence="4">The sequence shown here is derived from an EMBL/GenBank/DDBJ whole genome shotgun (WGS) entry which is preliminary data.</text>
</comment>
<dbReference type="Pfam" id="PF13649">
    <property type="entry name" value="Methyltransf_25"/>
    <property type="match status" value="1"/>
</dbReference>
<feature type="domain" description="Methyltransferase" evidence="3">
    <location>
        <begin position="34"/>
        <end position="120"/>
    </location>
</feature>
<evidence type="ECO:0000313" key="5">
    <source>
        <dbReference type="Proteomes" id="UP001596174"/>
    </source>
</evidence>
<keyword evidence="2" id="KW-0808">Transferase</keyword>
<proteinExistence type="predicted"/>
<dbReference type="CDD" id="cd02440">
    <property type="entry name" value="AdoMet_MTases"/>
    <property type="match status" value="1"/>
</dbReference>
<dbReference type="Gene3D" id="3.40.50.150">
    <property type="entry name" value="Vaccinia Virus protein VP39"/>
    <property type="match status" value="1"/>
</dbReference>
<dbReference type="SUPFAM" id="SSF53335">
    <property type="entry name" value="S-adenosyl-L-methionine-dependent methyltransferases"/>
    <property type="match status" value="1"/>
</dbReference>
<dbReference type="InterPro" id="IPR023149">
    <property type="entry name" value="Trans_acon_MeTrfase_C"/>
</dbReference>
<dbReference type="Proteomes" id="UP001596174">
    <property type="component" value="Unassembled WGS sequence"/>
</dbReference>
<dbReference type="InterPro" id="IPR029063">
    <property type="entry name" value="SAM-dependent_MTases_sf"/>
</dbReference>
<evidence type="ECO:0000256" key="1">
    <source>
        <dbReference type="ARBA" id="ARBA00022603"/>
    </source>
</evidence>
<sequence>MPSWDPELYLRHADHRARPFRELLARVPLTPARVTDLGCGPGNSTAAAAAHWPQARITGIDNSPDMIAAARRDHPGLDFRLGDLLDYDPRQDRPDAIVSNAAFQWVAGHEHRFPDWIAALPSGGVLAFQIPDNFDQPAHTLLAQLRQSPRWKATLGHVDRPAVPTPADYLQQLTDLGCAVDVWETTYHQILTAEDAVVDWMRGTGLRPALDALPDDQARADFLADYRALTAQAYPAHPWGTVLPYHRVFVVAVKK</sequence>
<dbReference type="GO" id="GO:0032259">
    <property type="term" value="P:methylation"/>
    <property type="evidence" value="ECO:0007669"/>
    <property type="project" value="UniProtKB-KW"/>
</dbReference>
<accession>A0ABW1FUI9</accession>
<dbReference type="PANTHER" id="PTHR43861:SF1">
    <property type="entry name" value="TRANS-ACONITATE 2-METHYLTRANSFERASE"/>
    <property type="match status" value="1"/>
</dbReference>
<dbReference type="InterPro" id="IPR041698">
    <property type="entry name" value="Methyltransf_25"/>
</dbReference>
<keyword evidence="1 4" id="KW-0489">Methyltransferase</keyword>
<protein>
    <submittedName>
        <fullName evidence="4">Methyltransferase domain-containing protein</fullName>
    </submittedName>
</protein>
<evidence type="ECO:0000313" key="4">
    <source>
        <dbReference type="EMBL" id="MFC5906149.1"/>
    </source>
</evidence>
<gene>
    <name evidence="4" type="ORF">ACFP3V_02785</name>
</gene>
<evidence type="ECO:0000259" key="3">
    <source>
        <dbReference type="Pfam" id="PF13649"/>
    </source>
</evidence>
<keyword evidence="5" id="KW-1185">Reference proteome</keyword>
<dbReference type="PANTHER" id="PTHR43861">
    <property type="entry name" value="TRANS-ACONITATE 2-METHYLTRANSFERASE-RELATED"/>
    <property type="match status" value="1"/>
</dbReference>
<name>A0ABW1FUI9_9ACTN</name>